<feature type="transmembrane region" description="Helical" evidence="1">
    <location>
        <begin position="39"/>
        <end position="59"/>
    </location>
</feature>
<evidence type="ECO:0000313" key="3">
    <source>
        <dbReference type="Proteomes" id="UP001241758"/>
    </source>
</evidence>
<keyword evidence="1" id="KW-0812">Transmembrane</keyword>
<dbReference type="RefSeq" id="WP_282767042.1">
    <property type="nucleotide sequence ID" value="NZ_JASCTH010000048.1"/>
</dbReference>
<dbReference type="Proteomes" id="UP001241758">
    <property type="component" value="Unassembled WGS sequence"/>
</dbReference>
<comment type="caution">
    <text evidence="2">The sequence shown here is derived from an EMBL/GenBank/DDBJ whole genome shotgun (WGS) entry which is preliminary data.</text>
</comment>
<feature type="transmembrane region" description="Helical" evidence="1">
    <location>
        <begin position="79"/>
        <end position="105"/>
    </location>
</feature>
<accession>A0ABT6X0Y8</accession>
<evidence type="ECO:0000256" key="1">
    <source>
        <dbReference type="SAM" id="Phobius"/>
    </source>
</evidence>
<sequence length="189" mass="18903">MTALLLFLRSREVPGGTLCAVSAMVAVAWLGAGQTGSRHAVTAAALALALGVAVLGHGLGGPDSTPDTTAAIRWAPRRALHLAAICVLAATVVTVVTSVPAGVVLRDAAGFTGLAALAATLFGRRLAWTLPVVTGCVSAGIPAVPEPFALHLLTWVGQPPGSSAALTTAAIFTLTGVAGYVIRGPRRIS</sequence>
<dbReference type="EMBL" id="JASCTH010000048">
    <property type="protein sequence ID" value="MDI6105574.1"/>
    <property type="molecule type" value="Genomic_DNA"/>
</dbReference>
<proteinExistence type="predicted"/>
<keyword evidence="3" id="KW-1185">Reference proteome</keyword>
<feature type="transmembrane region" description="Helical" evidence="1">
    <location>
        <begin position="13"/>
        <end position="32"/>
    </location>
</feature>
<evidence type="ECO:0008006" key="4">
    <source>
        <dbReference type="Google" id="ProtNLM"/>
    </source>
</evidence>
<evidence type="ECO:0000313" key="2">
    <source>
        <dbReference type="EMBL" id="MDI6105574.1"/>
    </source>
</evidence>
<gene>
    <name evidence="2" type="ORF">QLQ12_44040</name>
</gene>
<protein>
    <recommendedName>
        <fullName evidence="4">Integral membrane protein</fullName>
    </recommendedName>
</protein>
<keyword evidence="1" id="KW-0472">Membrane</keyword>
<name>A0ABT6X0Y8_9ACTN</name>
<organism evidence="2 3">
    <name type="scientific">Actinoplanes sandaracinus</name>
    <dbReference type="NCBI Taxonomy" id="3045177"/>
    <lineage>
        <taxon>Bacteria</taxon>
        <taxon>Bacillati</taxon>
        <taxon>Actinomycetota</taxon>
        <taxon>Actinomycetes</taxon>
        <taxon>Micromonosporales</taxon>
        <taxon>Micromonosporaceae</taxon>
        <taxon>Actinoplanes</taxon>
    </lineage>
</organism>
<reference evidence="2 3" key="1">
    <citation type="submission" date="2023-05" db="EMBL/GenBank/DDBJ databases">
        <title>Actinoplanes sp. NEAU-A12 genome sequencing.</title>
        <authorList>
            <person name="Wang Z.-S."/>
        </authorList>
    </citation>
    <scope>NUCLEOTIDE SEQUENCE [LARGE SCALE GENOMIC DNA]</scope>
    <source>
        <strain evidence="2 3">NEAU-A12</strain>
    </source>
</reference>
<keyword evidence="1" id="KW-1133">Transmembrane helix</keyword>
<feature type="transmembrane region" description="Helical" evidence="1">
    <location>
        <begin position="164"/>
        <end position="182"/>
    </location>
</feature>